<dbReference type="Proteomes" id="UP001346869">
    <property type="component" value="Unassembled WGS sequence"/>
</dbReference>
<proteinExistence type="predicted"/>
<evidence type="ECO:0000256" key="1">
    <source>
        <dbReference type="SAM" id="MobiDB-lite"/>
    </source>
</evidence>
<name>A0AAN8AS31_ELEMC</name>
<accession>A0AAN8AS31</accession>
<evidence type="ECO:0000313" key="2">
    <source>
        <dbReference type="EMBL" id="KAK5873101.1"/>
    </source>
</evidence>
<dbReference type="EMBL" id="JAUZQC010000004">
    <property type="protein sequence ID" value="KAK5873101.1"/>
    <property type="molecule type" value="Genomic_DNA"/>
</dbReference>
<gene>
    <name evidence="2" type="ORF">PBY51_013745</name>
</gene>
<feature type="region of interest" description="Disordered" evidence="1">
    <location>
        <begin position="1"/>
        <end position="33"/>
    </location>
</feature>
<protein>
    <submittedName>
        <fullName evidence="2">Uncharacterized protein</fullName>
    </submittedName>
</protein>
<reference evidence="2 3" key="1">
    <citation type="journal article" date="2023" name="Genes (Basel)">
        <title>Chromosome-Level Genome Assembly and Circadian Gene Repertoire of the Patagonia Blennie Eleginops maclovinus-The Closest Ancestral Proxy of Antarctic Cryonotothenioids.</title>
        <authorList>
            <person name="Cheng C.C."/>
            <person name="Rivera-Colon A.G."/>
            <person name="Minhas B.F."/>
            <person name="Wilson L."/>
            <person name="Rayamajhi N."/>
            <person name="Vargas-Chacoff L."/>
            <person name="Catchen J.M."/>
        </authorList>
    </citation>
    <scope>NUCLEOTIDE SEQUENCE [LARGE SCALE GENOMIC DNA]</scope>
    <source>
        <strain evidence="2">JMC-PN-2008</strain>
    </source>
</reference>
<organism evidence="2 3">
    <name type="scientific">Eleginops maclovinus</name>
    <name type="common">Patagonian blennie</name>
    <name type="synonym">Eleginus maclovinus</name>
    <dbReference type="NCBI Taxonomy" id="56733"/>
    <lineage>
        <taxon>Eukaryota</taxon>
        <taxon>Metazoa</taxon>
        <taxon>Chordata</taxon>
        <taxon>Craniata</taxon>
        <taxon>Vertebrata</taxon>
        <taxon>Euteleostomi</taxon>
        <taxon>Actinopterygii</taxon>
        <taxon>Neopterygii</taxon>
        <taxon>Teleostei</taxon>
        <taxon>Neoteleostei</taxon>
        <taxon>Acanthomorphata</taxon>
        <taxon>Eupercaria</taxon>
        <taxon>Perciformes</taxon>
        <taxon>Notothenioidei</taxon>
        <taxon>Eleginopidae</taxon>
        <taxon>Eleginops</taxon>
    </lineage>
</organism>
<keyword evidence="3" id="KW-1185">Reference proteome</keyword>
<evidence type="ECO:0000313" key="3">
    <source>
        <dbReference type="Proteomes" id="UP001346869"/>
    </source>
</evidence>
<comment type="caution">
    <text evidence="2">The sequence shown here is derived from an EMBL/GenBank/DDBJ whole genome shotgun (WGS) entry which is preliminary data.</text>
</comment>
<sequence>MLPRGEGRGRERKKEREREREKRGGAKRVTEGWESSDHRRVERRVERACLSVKLEVEGGLILGCLSLPVGLSLSHVISPLRVCDLCEEEIEEESFYSVYTRRPCRQVSGRDDCSSCTSVPTPPPPLCLL</sequence>
<reference evidence="2 3" key="2">
    <citation type="journal article" date="2023" name="Mol. Biol. Evol.">
        <title>Genomics of Secondarily Temperate Adaptation in the Only Non-Antarctic Icefish.</title>
        <authorList>
            <person name="Rivera-Colon A.G."/>
            <person name="Rayamajhi N."/>
            <person name="Minhas B.F."/>
            <person name="Madrigal G."/>
            <person name="Bilyk K.T."/>
            <person name="Yoon V."/>
            <person name="Hune M."/>
            <person name="Gregory S."/>
            <person name="Cheng C.H.C."/>
            <person name="Catchen J.M."/>
        </authorList>
    </citation>
    <scope>NUCLEOTIDE SEQUENCE [LARGE SCALE GENOMIC DNA]</scope>
    <source>
        <strain evidence="2">JMC-PN-2008</strain>
    </source>
</reference>
<dbReference type="AlphaFoldDB" id="A0AAN8AS31"/>